<dbReference type="InterPro" id="IPR023213">
    <property type="entry name" value="CAT-like_dom_sf"/>
</dbReference>
<dbReference type="Proteomes" id="UP000636709">
    <property type="component" value="Unassembled WGS sequence"/>
</dbReference>
<reference evidence="5" key="1">
    <citation type="submission" date="2020-07" db="EMBL/GenBank/DDBJ databases">
        <title>Genome sequence and genetic diversity analysis of an under-domesticated orphan crop, white fonio (Digitaria exilis).</title>
        <authorList>
            <person name="Bennetzen J.L."/>
            <person name="Chen S."/>
            <person name="Ma X."/>
            <person name="Wang X."/>
            <person name="Yssel A.E.J."/>
            <person name="Chaluvadi S.R."/>
            <person name="Johnson M."/>
            <person name="Gangashetty P."/>
            <person name="Hamidou F."/>
            <person name="Sanogo M.D."/>
            <person name="Zwaenepoel A."/>
            <person name="Wallace J."/>
            <person name="Van De Peer Y."/>
            <person name="Van Deynze A."/>
        </authorList>
    </citation>
    <scope>NUCLEOTIDE SEQUENCE</scope>
    <source>
        <tissue evidence="5">Leaves</tissue>
    </source>
</reference>
<feature type="transmembrane region" description="Helical" evidence="4">
    <location>
        <begin position="21"/>
        <end position="43"/>
    </location>
</feature>
<comment type="caution">
    <text evidence="5">The sequence shown here is derived from an EMBL/GenBank/DDBJ whole genome shotgun (WGS) entry which is preliminary data.</text>
</comment>
<evidence type="ECO:0000256" key="1">
    <source>
        <dbReference type="ARBA" id="ARBA00009861"/>
    </source>
</evidence>
<dbReference type="GO" id="GO:0016747">
    <property type="term" value="F:acyltransferase activity, transferring groups other than amino-acyl groups"/>
    <property type="evidence" value="ECO:0007669"/>
    <property type="project" value="TreeGrafter"/>
</dbReference>
<keyword evidence="4" id="KW-1133">Transmembrane helix</keyword>
<dbReference type="Pfam" id="PF02458">
    <property type="entry name" value="Transferase"/>
    <property type="match status" value="1"/>
</dbReference>
<dbReference type="InterPro" id="IPR050317">
    <property type="entry name" value="Plant_Fungal_Acyltransferase"/>
</dbReference>
<dbReference type="EMBL" id="JACEFO010002205">
    <property type="protein sequence ID" value="KAF8673548.1"/>
    <property type="molecule type" value="Genomic_DNA"/>
</dbReference>
<name>A0A835AV37_9POAL</name>
<dbReference type="OrthoDB" id="674773at2759"/>
<dbReference type="PANTHER" id="PTHR31642">
    <property type="entry name" value="TRICHOTHECENE 3-O-ACETYLTRANSFERASE"/>
    <property type="match status" value="1"/>
</dbReference>
<evidence type="ECO:0000256" key="2">
    <source>
        <dbReference type="ARBA" id="ARBA00022679"/>
    </source>
</evidence>
<dbReference type="AlphaFoldDB" id="A0A835AV37"/>
<dbReference type="Gene3D" id="3.30.559.10">
    <property type="entry name" value="Chloramphenicol acetyltransferase-like domain"/>
    <property type="match status" value="1"/>
</dbReference>
<evidence type="ECO:0000313" key="6">
    <source>
        <dbReference type="Proteomes" id="UP000636709"/>
    </source>
</evidence>
<organism evidence="5 6">
    <name type="scientific">Digitaria exilis</name>
    <dbReference type="NCBI Taxonomy" id="1010633"/>
    <lineage>
        <taxon>Eukaryota</taxon>
        <taxon>Viridiplantae</taxon>
        <taxon>Streptophyta</taxon>
        <taxon>Embryophyta</taxon>
        <taxon>Tracheophyta</taxon>
        <taxon>Spermatophyta</taxon>
        <taxon>Magnoliopsida</taxon>
        <taxon>Liliopsida</taxon>
        <taxon>Poales</taxon>
        <taxon>Poaceae</taxon>
        <taxon>PACMAD clade</taxon>
        <taxon>Panicoideae</taxon>
        <taxon>Panicodae</taxon>
        <taxon>Paniceae</taxon>
        <taxon>Anthephorinae</taxon>
        <taxon>Digitaria</taxon>
    </lineage>
</organism>
<keyword evidence="2" id="KW-0808">Transferase</keyword>
<keyword evidence="4" id="KW-0472">Membrane</keyword>
<feature type="transmembrane region" description="Helical" evidence="4">
    <location>
        <begin position="49"/>
        <end position="70"/>
    </location>
</feature>
<keyword evidence="4" id="KW-0812">Transmembrane</keyword>
<proteinExistence type="inferred from homology"/>
<gene>
    <name evidence="5" type="ORF">HU200_048631</name>
</gene>
<comment type="similarity">
    <text evidence="1">Belongs to the plant acyltransferase family.</text>
</comment>
<evidence type="ECO:0000256" key="4">
    <source>
        <dbReference type="SAM" id="Phobius"/>
    </source>
</evidence>
<sequence>MDVQVQRSFTVPPPATKSEEVPLTVFSLFMPSYYYTILFTFTSPNPTNAALLALTATLPHFPLLTARLIINKPRRRHGAGGGDPRPCFITGDQGSGALVVEAAVSASPLSDHLPLVPSPELALLHPPAVFGNLALTALSRTAVGKLVADGGLADAAALVRTGVRAVNGRYFQSFIDFGALHGDEELVPIWEKPSAETTSCFLDLEVDSWLRLGFDRLDFGLSGRLVGILPARIPLDGVVVLIPSMREAGGIDVLVALHEKPARVLKDIAYTID</sequence>
<accession>A0A835AV37</accession>
<evidence type="ECO:0000313" key="5">
    <source>
        <dbReference type="EMBL" id="KAF8673548.1"/>
    </source>
</evidence>
<dbReference type="PANTHER" id="PTHR31642:SF151">
    <property type="entry name" value="OS12G0134700 PROTEIN"/>
    <property type="match status" value="1"/>
</dbReference>
<protein>
    <submittedName>
        <fullName evidence="5">Uncharacterized protein</fullName>
    </submittedName>
</protein>
<keyword evidence="6" id="KW-1185">Reference proteome</keyword>
<keyword evidence="3" id="KW-0012">Acyltransferase</keyword>
<evidence type="ECO:0000256" key="3">
    <source>
        <dbReference type="ARBA" id="ARBA00023315"/>
    </source>
</evidence>